<dbReference type="Proteomes" id="UP001596527">
    <property type="component" value="Unassembled WGS sequence"/>
</dbReference>
<keyword evidence="1" id="KW-0805">Transcription regulation</keyword>
<dbReference type="PANTHER" id="PTHR30055">
    <property type="entry name" value="HTH-TYPE TRANSCRIPTIONAL REGULATOR RUTR"/>
    <property type="match status" value="1"/>
</dbReference>
<organism evidence="6 7">
    <name type="scientific">Schaalia naturae</name>
    <dbReference type="NCBI Taxonomy" id="635203"/>
    <lineage>
        <taxon>Bacteria</taxon>
        <taxon>Bacillati</taxon>
        <taxon>Actinomycetota</taxon>
        <taxon>Actinomycetes</taxon>
        <taxon>Actinomycetales</taxon>
        <taxon>Actinomycetaceae</taxon>
        <taxon>Schaalia</taxon>
    </lineage>
</organism>
<keyword evidence="3" id="KW-0804">Transcription</keyword>
<dbReference type="PROSITE" id="PS01081">
    <property type="entry name" value="HTH_TETR_1"/>
    <property type="match status" value="1"/>
</dbReference>
<dbReference type="PROSITE" id="PS50977">
    <property type="entry name" value="HTH_TETR_2"/>
    <property type="match status" value="1"/>
</dbReference>
<dbReference type="InterPro" id="IPR050109">
    <property type="entry name" value="HTH-type_TetR-like_transc_reg"/>
</dbReference>
<sequence>MTQAKGRGATAAAVERAAMDLVVEHGYDQVTVDMIAQAAGISQRTFFNYFPTKDDALLGREMPRVDERAARRFILSDGPLLLDALSLVSLPHASAGAPTVDDRIRIAALSPSLMAKQMERMGAIESELREVIGLRLEHEHPEVPPEGREDEAMMVTHLLAGVVRFAGFATRDSSGTMPELIERTRATLARVIADSAPAEAGTAS</sequence>
<dbReference type="PANTHER" id="PTHR30055:SF234">
    <property type="entry name" value="HTH-TYPE TRANSCRIPTIONAL REGULATOR BETI"/>
    <property type="match status" value="1"/>
</dbReference>
<evidence type="ECO:0000256" key="3">
    <source>
        <dbReference type="ARBA" id="ARBA00023163"/>
    </source>
</evidence>
<feature type="domain" description="HTH tetR-type" evidence="5">
    <location>
        <begin position="8"/>
        <end position="68"/>
    </location>
</feature>
<gene>
    <name evidence="6" type="ORF">ACFQWG_02470</name>
</gene>
<dbReference type="InterPro" id="IPR023772">
    <property type="entry name" value="DNA-bd_HTH_TetR-type_CS"/>
</dbReference>
<feature type="DNA-binding region" description="H-T-H motif" evidence="4">
    <location>
        <begin position="31"/>
        <end position="50"/>
    </location>
</feature>
<dbReference type="SUPFAM" id="SSF46689">
    <property type="entry name" value="Homeodomain-like"/>
    <property type="match status" value="1"/>
</dbReference>
<dbReference type="EMBL" id="JBHTEF010000001">
    <property type="protein sequence ID" value="MFC7580087.1"/>
    <property type="molecule type" value="Genomic_DNA"/>
</dbReference>
<accession>A0ABW2SJ62</accession>
<dbReference type="RefSeq" id="WP_380971783.1">
    <property type="nucleotide sequence ID" value="NZ_JBHTEF010000001.1"/>
</dbReference>
<evidence type="ECO:0000256" key="4">
    <source>
        <dbReference type="PROSITE-ProRule" id="PRU00335"/>
    </source>
</evidence>
<evidence type="ECO:0000259" key="5">
    <source>
        <dbReference type="PROSITE" id="PS50977"/>
    </source>
</evidence>
<reference evidence="7" key="1">
    <citation type="journal article" date="2019" name="Int. J. Syst. Evol. Microbiol.">
        <title>The Global Catalogue of Microorganisms (GCM) 10K type strain sequencing project: providing services to taxonomists for standard genome sequencing and annotation.</title>
        <authorList>
            <consortium name="The Broad Institute Genomics Platform"/>
            <consortium name="The Broad Institute Genome Sequencing Center for Infectious Disease"/>
            <person name="Wu L."/>
            <person name="Ma J."/>
        </authorList>
    </citation>
    <scope>NUCLEOTIDE SEQUENCE [LARGE SCALE GENOMIC DNA]</scope>
    <source>
        <strain evidence="7">CCUG 56698</strain>
    </source>
</reference>
<protein>
    <submittedName>
        <fullName evidence="6">TetR family transcriptional regulator</fullName>
    </submittedName>
</protein>
<evidence type="ECO:0000256" key="2">
    <source>
        <dbReference type="ARBA" id="ARBA00023125"/>
    </source>
</evidence>
<dbReference type="Pfam" id="PF00440">
    <property type="entry name" value="TetR_N"/>
    <property type="match status" value="1"/>
</dbReference>
<evidence type="ECO:0000256" key="1">
    <source>
        <dbReference type="ARBA" id="ARBA00023015"/>
    </source>
</evidence>
<dbReference type="PRINTS" id="PR00455">
    <property type="entry name" value="HTHTETR"/>
</dbReference>
<proteinExistence type="predicted"/>
<comment type="caution">
    <text evidence="6">The sequence shown here is derived from an EMBL/GenBank/DDBJ whole genome shotgun (WGS) entry which is preliminary data.</text>
</comment>
<evidence type="ECO:0000313" key="7">
    <source>
        <dbReference type="Proteomes" id="UP001596527"/>
    </source>
</evidence>
<keyword evidence="2 4" id="KW-0238">DNA-binding</keyword>
<evidence type="ECO:0000313" key="6">
    <source>
        <dbReference type="EMBL" id="MFC7580087.1"/>
    </source>
</evidence>
<keyword evidence="7" id="KW-1185">Reference proteome</keyword>
<dbReference type="InterPro" id="IPR009057">
    <property type="entry name" value="Homeodomain-like_sf"/>
</dbReference>
<dbReference type="InterPro" id="IPR001647">
    <property type="entry name" value="HTH_TetR"/>
</dbReference>
<dbReference type="Gene3D" id="1.10.357.10">
    <property type="entry name" value="Tetracycline Repressor, domain 2"/>
    <property type="match status" value="1"/>
</dbReference>
<name>A0ABW2SJ62_9ACTO</name>